<proteinExistence type="predicted"/>
<reference evidence="2 3" key="1">
    <citation type="submission" date="2019-10" db="EMBL/GenBank/DDBJ databases">
        <title>A novel species.</title>
        <authorList>
            <person name="Gao J."/>
        </authorList>
    </citation>
    <scope>NUCLEOTIDE SEQUENCE [LARGE SCALE GENOMIC DNA]</scope>
    <source>
        <strain evidence="2 3">QMT-28</strain>
    </source>
</reference>
<evidence type="ECO:0000256" key="1">
    <source>
        <dbReference type="SAM" id="MobiDB-lite"/>
    </source>
</evidence>
<keyword evidence="3" id="KW-1185">Reference proteome</keyword>
<dbReference type="EMBL" id="CP045643">
    <property type="protein sequence ID" value="QFZ79132.1"/>
    <property type="molecule type" value="Genomic_DNA"/>
</dbReference>
<evidence type="ECO:0000313" key="3">
    <source>
        <dbReference type="Proteomes" id="UP000326179"/>
    </source>
</evidence>
<sequence length="77" mass="8587">MRHHEAKGALEAARETVRGDTLTGRDALIARAEAEEWERITEALADHAGTYDPEHDPFVQGELTARAHRTETAARPR</sequence>
<dbReference type="Proteomes" id="UP000326179">
    <property type="component" value="Chromosome"/>
</dbReference>
<dbReference type="AlphaFoldDB" id="A0A5Q0LP66"/>
<evidence type="ECO:0000313" key="2">
    <source>
        <dbReference type="EMBL" id="QFZ79132.1"/>
    </source>
</evidence>
<organism evidence="2 3">
    <name type="scientific">Streptomyces fagopyri</name>
    <dbReference type="NCBI Taxonomy" id="2662397"/>
    <lineage>
        <taxon>Bacteria</taxon>
        <taxon>Bacillati</taxon>
        <taxon>Actinomycetota</taxon>
        <taxon>Actinomycetes</taxon>
        <taxon>Kitasatosporales</taxon>
        <taxon>Streptomycetaceae</taxon>
        <taxon>Streptomyces</taxon>
    </lineage>
</organism>
<feature type="region of interest" description="Disordered" evidence="1">
    <location>
        <begin position="1"/>
        <end position="24"/>
    </location>
</feature>
<protein>
    <submittedName>
        <fullName evidence="2">Uncharacterized protein</fullName>
    </submittedName>
</protein>
<gene>
    <name evidence="2" type="ORF">GFH48_36710</name>
</gene>
<dbReference type="KEGG" id="sfy:GFH48_36710"/>
<name>A0A5Q0LP66_9ACTN</name>
<feature type="compositionally biased region" description="Basic and acidic residues" evidence="1">
    <location>
        <begin position="1"/>
        <end position="18"/>
    </location>
</feature>
<accession>A0A5Q0LP66</accession>